<feature type="chain" id="PRO_5001830616" evidence="1">
    <location>
        <begin position="20"/>
        <end position="154"/>
    </location>
</feature>
<dbReference type="OrthoDB" id="6496945at2759"/>
<proteinExistence type="predicted"/>
<protein>
    <submittedName>
        <fullName evidence="2">Uncharacterized protein</fullName>
    </submittedName>
</protein>
<dbReference type="AlphaFoldDB" id="A0A087UIW6"/>
<dbReference type="Proteomes" id="UP000054359">
    <property type="component" value="Unassembled WGS sequence"/>
</dbReference>
<dbReference type="EMBL" id="KK119999">
    <property type="protein sequence ID" value="KFM77305.1"/>
    <property type="molecule type" value="Genomic_DNA"/>
</dbReference>
<accession>A0A087UIW6</accession>
<evidence type="ECO:0000313" key="2">
    <source>
        <dbReference type="EMBL" id="KFM77305.1"/>
    </source>
</evidence>
<keyword evidence="1" id="KW-0732">Signal</keyword>
<name>A0A087UIW6_STEMI</name>
<feature type="non-terminal residue" evidence="2">
    <location>
        <position position="154"/>
    </location>
</feature>
<feature type="signal peptide" evidence="1">
    <location>
        <begin position="1"/>
        <end position="19"/>
    </location>
</feature>
<keyword evidence="3" id="KW-1185">Reference proteome</keyword>
<sequence length="154" mass="17208">MNFAIYFLLSAMVLTLARSKMPLGLGKMLGLNSTREVSDNEVNPPSERLFQDGLVGIFSTVLSGDRDMHLDNIKIPKMFSEARDTETVTSIEDAMRNFKTGHVGHYTPSPVGNTECYVEYHVTHRVPGRCIRLGGRIPACQSDEYLDINHSECN</sequence>
<reference evidence="2 3" key="1">
    <citation type="submission" date="2013-11" db="EMBL/GenBank/DDBJ databases">
        <title>Genome sequencing of Stegodyphus mimosarum.</title>
        <authorList>
            <person name="Bechsgaard J."/>
        </authorList>
    </citation>
    <scope>NUCLEOTIDE SEQUENCE [LARGE SCALE GENOMIC DNA]</scope>
</reference>
<evidence type="ECO:0000313" key="3">
    <source>
        <dbReference type="Proteomes" id="UP000054359"/>
    </source>
</evidence>
<evidence type="ECO:0000256" key="1">
    <source>
        <dbReference type="SAM" id="SignalP"/>
    </source>
</evidence>
<gene>
    <name evidence="2" type="ORF">X975_04331</name>
</gene>
<organism evidence="2 3">
    <name type="scientific">Stegodyphus mimosarum</name>
    <name type="common">African social velvet spider</name>
    <dbReference type="NCBI Taxonomy" id="407821"/>
    <lineage>
        <taxon>Eukaryota</taxon>
        <taxon>Metazoa</taxon>
        <taxon>Ecdysozoa</taxon>
        <taxon>Arthropoda</taxon>
        <taxon>Chelicerata</taxon>
        <taxon>Arachnida</taxon>
        <taxon>Araneae</taxon>
        <taxon>Araneomorphae</taxon>
        <taxon>Entelegynae</taxon>
        <taxon>Eresoidea</taxon>
        <taxon>Eresidae</taxon>
        <taxon>Stegodyphus</taxon>
    </lineage>
</organism>